<comment type="similarity">
    <text evidence="9">Belongs to the tetrahydrofolate dehydrogenase/cyclohydrolase family.</text>
</comment>
<keyword evidence="4 9" id="KW-0378">Hydrolase</keyword>
<dbReference type="SUPFAM" id="SSF53223">
    <property type="entry name" value="Aminoacid dehydrogenase-like, N-terminal domain"/>
    <property type="match status" value="1"/>
</dbReference>
<dbReference type="OrthoDB" id="9803580at2"/>
<evidence type="ECO:0000256" key="6">
    <source>
        <dbReference type="ARBA" id="ARBA00023002"/>
    </source>
</evidence>
<keyword evidence="9" id="KW-0028">Amino-acid biosynthesis</keyword>
<evidence type="ECO:0000256" key="2">
    <source>
        <dbReference type="ARBA" id="ARBA00022563"/>
    </source>
</evidence>
<evidence type="ECO:0000256" key="5">
    <source>
        <dbReference type="ARBA" id="ARBA00022857"/>
    </source>
</evidence>
<keyword evidence="7 9" id="KW-0486">Methionine biosynthesis</keyword>
<dbReference type="InterPro" id="IPR046346">
    <property type="entry name" value="Aminoacid_DH-like_N_sf"/>
</dbReference>
<dbReference type="Proteomes" id="UP000313988">
    <property type="component" value="Unassembled WGS sequence"/>
</dbReference>
<keyword evidence="9" id="KW-0368">Histidine biosynthesis</keyword>
<dbReference type="PANTHER" id="PTHR48099:SF5">
    <property type="entry name" value="C-1-TETRAHYDROFOLATE SYNTHASE, CYTOPLASMIC"/>
    <property type="match status" value="1"/>
</dbReference>
<dbReference type="EC" id="3.5.4.9" evidence="9"/>
<dbReference type="EMBL" id="JACHEW010000001">
    <property type="protein sequence ID" value="MBB6014788.1"/>
    <property type="molecule type" value="Genomic_DNA"/>
</dbReference>
<protein>
    <recommendedName>
        <fullName evidence="9">Bifunctional protein FolD</fullName>
    </recommendedName>
    <domain>
        <recommendedName>
            <fullName evidence="9">Methylenetetrahydrofolate dehydrogenase</fullName>
            <ecNumber evidence="9">1.5.1.5</ecNumber>
        </recommendedName>
    </domain>
    <domain>
        <recommendedName>
            <fullName evidence="9">Methenyltetrahydrofolate cyclohydrolase</fullName>
            <ecNumber evidence="9">3.5.4.9</ecNumber>
        </recommendedName>
    </domain>
</protein>
<keyword evidence="5 9" id="KW-0521">NADP</keyword>
<dbReference type="InterPro" id="IPR036291">
    <property type="entry name" value="NAD(P)-bd_dom_sf"/>
</dbReference>
<dbReference type="Gene3D" id="3.40.50.10860">
    <property type="entry name" value="Leucine Dehydrogenase, chain A, domain 1"/>
    <property type="match status" value="1"/>
</dbReference>
<dbReference type="Pfam" id="PF00763">
    <property type="entry name" value="THF_DHG_CYH"/>
    <property type="match status" value="1"/>
</dbReference>
<dbReference type="EC" id="1.5.1.5" evidence="9"/>
<dbReference type="CDD" id="cd01080">
    <property type="entry name" value="NAD_bind_m-THF_DH_Cyclohyd"/>
    <property type="match status" value="1"/>
</dbReference>
<dbReference type="EMBL" id="VDMO01000006">
    <property type="protein sequence ID" value="TNM71780.1"/>
    <property type="molecule type" value="Genomic_DNA"/>
</dbReference>
<comment type="function">
    <text evidence="9">Catalyzes the oxidation of 5,10-methylenetetrahydrofolate to 5,10-methenyltetrahydrofolate and then the hydrolysis of 5,10-methenyltetrahydrofolate to 10-formyltetrahydrofolate.</text>
</comment>
<evidence type="ECO:0000313" key="13">
    <source>
        <dbReference type="EMBL" id="TNM71780.1"/>
    </source>
</evidence>
<name>A0A5C4Y8H7_9DEIO</name>
<comment type="subunit">
    <text evidence="9">Homodimer.</text>
</comment>
<evidence type="ECO:0000256" key="1">
    <source>
        <dbReference type="ARBA" id="ARBA00004777"/>
    </source>
</evidence>
<dbReference type="GO" id="GO:0004477">
    <property type="term" value="F:methenyltetrahydrofolate cyclohydrolase activity"/>
    <property type="evidence" value="ECO:0007669"/>
    <property type="project" value="UniProtKB-UniRule"/>
</dbReference>
<evidence type="ECO:0000256" key="4">
    <source>
        <dbReference type="ARBA" id="ARBA00022801"/>
    </source>
</evidence>
<evidence type="ECO:0000259" key="11">
    <source>
        <dbReference type="Pfam" id="PF02882"/>
    </source>
</evidence>
<keyword evidence="15" id="KW-1185">Reference proteome</keyword>
<dbReference type="RefSeq" id="WP_139402117.1">
    <property type="nucleotide sequence ID" value="NZ_JACHEW010000001.1"/>
</dbReference>
<dbReference type="InterPro" id="IPR000672">
    <property type="entry name" value="THF_DH/CycHdrlase"/>
</dbReference>
<keyword evidence="3 9" id="KW-0658">Purine biosynthesis</keyword>
<keyword evidence="2 9" id="KW-0554">One-carbon metabolism</keyword>
<evidence type="ECO:0000313" key="12">
    <source>
        <dbReference type="EMBL" id="MBB6014788.1"/>
    </source>
</evidence>
<dbReference type="AlphaFoldDB" id="A0A5C4Y8H7"/>
<reference evidence="12 15" key="2">
    <citation type="submission" date="2020-08" db="EMBL/GenBank/DDBJ databases">
        <title>Genomic Encyclopedia of Type Strains, Phase IV (KMG-IV): sequencing the most valuable type-strain genomes for metagenomic binning, comparative biology and taxonomic classification.</title>
        <authorList>
            <person name="Goeker M."/>
        </authorList>
    </citation>
    <scope>NUCLEOTIDE SEQUENCE [LARGE SCALE GENOMIC DNA]</scope>
    <source>
        <strain evidence="12 15">DSM 12027</strain>
    </source>
</reference>
<comment type="catalytic activity">
    <reaction evidence="9">
        <text>(6R)-5,10-methenyltetrahydrofolate + H2O = (6R)-10-formyltetrahydrofolate + H(+)</text>
        <dbReference type="Rhea" id="RHEA:23700"/>
        <dbReference type="ChEBI" id="CHEBI:15377"/>
        <dbReference type="ChEBI" id="CHEBI:15378"/>
        <dbReference type="ChEBI" id="CHEBI:57455"/>
        <dbReference type="ChEBI" id="CHEBI:195366"/>
        <dbReference type="EC" id="3.5.4.9"/>
    </reaction>
</comment>
<keyword evidence="6 9" id="KW-0560">Oxidoreductase</keyword>
<evidence type="ECO:0000256" key="8">
    <source>
        <dbReference type="ARBA" id="ARBA00023268"/>
    </source>
</evidence>
<feature type="domain" description="Tetrahydrofolate dehydrogenase/cyclohydrolase catalytic" evidence="10">
    <location>
        <begin position="11"/>
        <end position="121"/>
    </location>
</feature>
<dbReference type="SUPFAM" id="SSF51735">
    <property type="entry name" value="NAD(P)-binding Rossmann-fold domains"/>
    <property type="match status" value="1"/>
</dbReference>
<dbReference type="Proteomes" id="UP000629870">
    <property type="component" value="Unassembled WGS sequence"/>
</dbReference>
<dbReference type="InterPro" id="IPR020631">
    <property type="entry name" value="THF_DH/CycHdrlase_NAD-bd_dom"/>
</dbReference>
<dbReference type="GO" id="GO:0005829">
    <property type="term" value="C:cytosol"/>
    <property type="evidence" value="ECO:0007669"/>
    <property type="project" value="TreeGrafter"/>
</dbReference>
<dbReference type="GO" id="GO:0000105">
    <property type="term" value="P:L-histidine biosynthetic process"/>
    <property type="evidence" value="ECO:0007669"/>
    <property type="project" value="UniProtKB-KW"/>
</dbReference>
<comment type="caution">
    <text evidence="9">Lacks conserved residue(s) required for the propagation of feature annotation.</text>
</comment>
<gene>
    <name evidence="9" type="primary">folD</name>
    <name evidence="13" type="ORF">FHR04_07520</name>
    <name evidence="12" type="ORF">HNQ04_000012</name>
</gene>
<reference evidence="13 14" key="1">
    <citation type="submission" date="2019-06" db="EMBL/GenBank/DDBJ databases">
        <title>Genome sequence of Deinococcus radiopugnans ATCC 19172.</title>
        <authorList>
            <person name="Maclea K.S."/>
            <person name="Maynard C.R."/>
        </authorList>
    </citation>
    <scope>NUCLEOTIDE SEQUENCE [LARGE SCALE GENOMIC DNA]</scope>
    <source>
        <strain evidence="13 14">ATCC 19172</strain>
    </source>
</reference>
<dbReference type="GO" id="GO:0006164">
    <property type="term" value="P:purine nucleotide biosynthetic process"/>
    <property type="evidence" value="ECO:0007669"/>
    <property type="project" value="UniProtKB-KW"/>
</dbReference>
<organism evidence="13 14">
    <name type="scientific">Deinococcus radiopugnans ATCC 19172</name>
    <dbReference type="NCBI Taxonomy" id="585398"/>
    <lineage>
        <taxon>Bacteria</taxon>
        <taxon>Thermotogati</taxon>
        <taxon>Deinococcota</taxon>
        <taxon>Deinococci</taxon>
        <taxon>Deinococcales</taxon>
        <taxon>Deinococcaceae</taxon>
        <taxon>Deinococcus</taxon>
    </lineage>
</organism>
<sequence>MAQGKQPTPLLGKPLADEVTQGVRQALKGWAFRPHLVSVLASDDEASRVYVDSKARRAGRLGVDFSVRELGAGAAREELEATLRELSADDSVHGVVLELPLSRGLDADAALLHIAPRKDVEGLTPANLALIAAGQEAEALLPPTPRSVRFLLRRVLGDDLRGLRVAVIGPGRTVGRPLTFMLNNRGVTVTLCNEHTRDLAGVLAPLDAVVVAVGHAGLLRPEHVQPHHVVIDAGINVQDGGEMVGDAMPDLPVRAQTPVPGGVGPLTSALMYQNLVRAVKLQRGEAVE</sequence>
<dbReference type="PRINTS" id="PR00085">
    <property type="entry name" value="THFDHDRGNASE"/>
</dbReference>
<evidence type="ECO:0000256" key="9">
    <source>
        <dbReference type="HAMAP-Rule" id="MF_01576"/>
    </source>
</evidence>
<dbReference type="GO" id="GO:0035999">
    <property type="term" value="P:tetrahydrofolate interconversion"/>
    <property type="evidence" value="ECO:0007669"/>
    <property type="project" value="UniProtKB-UniRule"/>
</dbReference>
<dbReference type="GO" id="GO:0009086">
    <property type="term" value="P:methionine biosynthetic process"/>
    <property type="evidence" value="ECO:0007669"/>
    <property type="project" value="UniProtKB-KW"/>
</dbReference>
<dbReference type="UniPathway" id="UPA00193"/>
<evidence type="ECO:0000313" key="14">
    <source>
        <dbReference type="Proteomes" id="UP000313988"/>
    </source>
</evidence>
<comment type="caution">
    <text evidence="13">The sequence shown here is derived from an EMBL/GenBank/DDBJ whole genome shotgun (WGS) entry which is preliminary data.</text>
</comment>
<keyword evidence="8 9" id="KW-0511">Multifunctional enzyme</keyword>
<feature type="domain" description="Tetrahydrofolate dehydrogenase/cyclohydrolase NAD(P)-binding" evidence="11">
    <location>
        <begin position="142"/>
        <end position="282"/>
    </location>
</feature>
<dbReference type="HAMAP" id="MF_01576">
    <property type="entry name" value="THF_DHG_CYH"/>
    <property type="match status" value="1"/>
</dbReference>
<accession>A0A5C4Y8H7</accession>
<feature type="binding site" evidence="9">
    <location>
        <begin position="169"/>
        <end position="171"/>
    </location>
    <ligand>
        <name>NADP(+)</name>
        <dbReference type="ChEBI" id="CHEBI:58349"/>
    </ligand>
</feature>
<evidence type="ECO:0000259" key="10">
    <source>
        <dbReference type="Pfam" id="PF00763"/>
    </source>
</evidence>
<dbReference type="GO" id="GO:0004488">
    <property type="term" value="F:methylenetetrahydrofolate dehydrogenase (NADP+) activity"/>
    <property type="evidence" value="ECO:0007669"/>
    <property type="project" value="UniProtKB-UniRule"/>
</dbReference>
<dbReference type="Pfam" id="PF02882">
    <property type="entry name" value="THF_DHG_CYH_C"/>
    <property type="match status" value="1"/>
</dbReference>
<dbReference type="InterPro" id="IPR020630">
    <property type="entry name" value="THF_DH/CycHdrlase_cat_dom"/>
</dbReference>
<dbReference type="PANTHER" id="PTHR48099">
    <property type="entry name" value="C-1-TETRAHYDROFOLATE SYNTHASE, CYTOPLASMIC-RELATED"/>
    <property type="match status" value="1"/>
</dbReference>
<evidence type="ECO:0000256" key="7">
    <source>
        <dbReference type="ARBA" id="ARBA00023167"/>
    </source>
</evidence>
<proteinExistence type="inferred from homology"/>
<evidence type="ECO:0000256" key="3">
    <source>
        <dbReference type="ARBA" id="ARBA00022755"/>
    </source>
</evidence>
<evidence type="ECO:0000313" key="15">
    <source>
        <dbReference type="Proteomes" id="UP000629870"/>
    </source>
</evidence>
<comment type="catalytic activity">
    <reaction evidence="9">
        <text>(6R)-5,10-methylene-5,6,7,8-tetrahydrofolate + NADP(+) = (6R)-5,10-methenyltetrahydrofolate + NADPH</text>
        <dbReference type="Rhea" id="RHEA:22812"/>
        <dbReference type="ChEBI" id="CHEBI:15636"/>
        <dbReference type="ChEBI" id="CHEBI:57455"/>
        <dbReference type="ChEBI" id="CHEBI:57783"/>
        <dbReference type="ChEBI" id="CHEBI:58349"/>
        <dbReference type="EC" id="1.5.1.5"/>
    </reaction>
</comment>
<comment type="pathway">
    <text evidence="1 9">One-carbon metabolism; tetrahydrofolate interconversion.</text>
</comment>
<dbReference type="Gene3D" id="3.40.50.720">
    <property type="entry name" value="NAD(P)-binding Rossmann-like Domain"/>
    <property type="match status" value="1"/>
</dbReference>
<feature type="binding site" evidence="9">
    <location>
        <position position="235"/>
    </location>
    <ligand>
        <name>NADP(+)</name>
        <dbReference type="ChEBI" id="CHEBI:58349"/>
    </ligand>
</feature>